<keyword evidence="2" id="KW-0812">Transmembrane</keyword>
<dbReference type="OrthoDB" id="4361103at2759"/>
<reference evidence="4" key="1">
    <citation type="submission" date="2017-02" db="EMBL/GenBank/DDBJ databases">
        <authorList>
            <person name="Tafer H."/>
            <person name="Lopandic K."/>
        </authorList>
    </citation>
    <scope>NUCLEOTIDE SEQUENCE [LARGE SCALE GENOMIC DNA]</scope>
    <source>
        <strain evidence="4">CBS 366.77</strain>
    </source>
</reference>
<evidence type="ECO:0000313" key="3">
    <source>
        <dbReference type="EMBL" id="RJE25587.1"/>
    </source>
</evidence>
<keyword evidence="2" id="KW-0472">Membrane</keyword>
<accession>A0A3A2ZW00</accession>
<evidence type="ECO:0000256" key="1">
    <source>
        <dbReference type="SAM" id="MobiDB-lite"/>
    </source>
</evidence>
<name>A0A3A2ZW00_9EURO</name>
<keyword evidence="2" id="KW-1133">Transmembrane helix</keyword>
<gene>
    <name evidence="3" type="ORF">PHISCL_02054</name>
</gene>
<proteinExistence type="predicted"/>
<dbReference type="AlphaFoldDB" id="A0A3A2ZW00"/>
<sequence length="158" mass="17051">MAPFSFSLSVSFGAGDPLFLGTGPQQDQSQDDETYVAHTFVIGAFLAIFVAQVGLNLINGVRSGRFRREILRREQALRENGVNGVEQDERPETVEDVQTGGGALGTDEADRGQPQSETEGAVRNEAVGEEATEHGQPRTEEPVQNEVGGDREHSRDPG</sequence>
<feature type="region of interest" description="Disordered" evidence="1">
    <location>
        <begin position="77"/>
        <end position="158"/>
    </location>
</feature>
<protein>
    <recommendedName>
        <fullName evidence="5">Transmembrane protein</fullName>
    </recommendedName>
</protein>
<organism evidence="3 4">
    <name type="scientific">Aspergillus sclerotialis</name>
    <dbReference type="NCBI Taxonomy" id="2070753"/>
    <lineage>
        <taxon>Eukaryota</taxon>
        <taxon>Fungi</taxon>
        <taxon>Dikarya</taxon>
        <taxon>Ascomycota</taxon>
        <taxon>Pezizomycotina</taxon>
        <taxon>Eurotiomycetes</taxon>
        <taxon>Eurotiomycetidae</taxon>
        <taxon>Eurotiales</taxon>
        <taxon>Aspergillaceae</taxon>
        <taxon>Aspergillus</taxon>
        <taxon>Aspergillus subgen. Polypaecilum</taxon>
    </lineage>
</organism>
<comment type="caution">
    <text evidence="3">The sequence shown here is derived from an EMBL/GenBank/DDBJ whole genome shotgun (WGS) entry which is preliminary data.</text>
</comment>
<dbReference type="EMBL" id="MVGC01000043">
    <property type="protein sequence ID" value="RJE25587.1"/>
    <property type="molecule type" value="Genomic_DNA"/>
</dbReference>
<evidence type="ECO:0000313" key="4">
    <source>
        <dbReference type="Proteomes" id="UP000266188"/>
    </source>
</evidence>
<dbReference type="Proteomes" id="UP000266188">
    <property type="component" value="Unassembled WGS sequence"/>
</dbReference>
<feature type="compositionally biased region" description="Basic and acidic residues" evidence="1">
    <location>
        <begin position="131"/>
        <end position="141"/>
    </location>
</feature>
<feature type="transmembrane region" description="Helical" evidence="2">
    <location>
        <begin position="35"/>
        <end position="58"/>
    </location>
</feature>
<keyword evidence="4" id="KW-1185">Reference proteome</keyword>
<evidence type="ECO:0008006" key="5">
    <source>
        <dbReference type="Google" id="ProtNLM"/>
    </source>
</evidence>
<feature type="compositionally biased region" description="Basic and acidic residues" evidence="1">
    <location>
        <begin position="148"/>
        <end position="158"/>
    </location>
</feature>
<evidence type="ECO:0000256" key="2">
    <source>
        <dbReference type="SAM" id="Phobius"/>
    </source>
</evidence>